<dbReference type="AlphaFoldDB" id="A0A1X7NHZ0"/>
<comment type="similarity">
    <text evidence="2 9">Belongs to the DXR family.</text>
</comment>
<reference evidence="13 14" key="1">
    <citation type="submission" date="2017-04" db="EMBL/GenBank/DDBJ databases">
        <authorList>
            <person name="Afonso C.L."/>
            <person name="Miller P.J."/>
            <person name="Scott M.A."/>
            <person name="Spackman E."/>
            <person name="Goraichik I."/>
            <person name="Dimitrov K.M."/>
            <person name="Suarez D.L."/>
            <person name="Swayne D.E."/>
        </authorList>
    </citation>
    <scope>NUCLEOTIDE SEQUENCE [LARGE SCALE GENOMIC DNA]</scope>
    <source>
        <strain evidence="13 14">LMG26642</strain>
    </source>
</reference>
<protein>
    <recommendedName>
        <fullName evidence="9">1-deoxy-D-xylulose 5-phosphate reductoisomerase</fullName>
        <shortName evidence="9">DXP reductoisomerase</shortName>
        <ecNumber evidence="9">1.1.1.267</ecNumber>
    </recommendedName>
    <alternativeName>
        <fullName evidence="9">1-deoxyxylulose-5-phosphate reductoisomerase</fullName>
    </alternativeName>
    <alternativeName>
        <fullName evidence="9">2-C-methyl-D-erythritol 4-phosphate synthase</fullName>
    </alternativeName>
</protein>
<evidence type="ECO:0000256" key="5">
    <source>
        <dbReference type="ARBA" id="ARBA00023002"/>
    </source>
</evidence>
<dbReference type="PIRSF" id="PIRSF006205">
    <property type="entry name" value="Dxp_reductismrs"/>
    <property type="match status" value="1"/>
</dbReference>
<evidence type="ECO:0000256" key="2">
    <source>
        <dbReference type="ARBA" id="ARBA00006825"/>
    </source>
</evidence>
<dbReference type="NCBIfam" id="TIGR00243">
    <property type="entry name" value="Dxr"/>
    <property type="match status" value="1"/>
</dbReference>
<feature type="domain" description="1-deoxy-D-xylulose 5-phosphate reductoisomerase N-terminal" evidence="10">
    <location>
        <begin position="18"/>
        <end position="142"/>
    </location>
</feature>
<comment type="cofactor">
    <cofactor evidence="9">
        <name>Mg(2+)</name>
        <dbReference type="ChEBI" id="CHEBI:18420"/>
    </cofactor>
    <cofactor evidence="9">
        <name>Mn(2+)</name>
        <dbReference type="ChEBI" id="CHEBI:29035"/>
    </cofactor>
</comment>
<feature type="binding site" evidence="9">
    <location>
        <position position="222"/>
    </location>
    <ligand>
        <name>1-deoxy-D-xylulose 5-phosphate</name>
        <dbReference type="ChEBI" id="CHEBI:57792"/>
    </ligand>
</feature>
<dbReference type="SUPFAM" id="SSF55347">
    <property type="entry name" value="Glyceraldehyde-3-phosphate dehydrogenase-like, C-terminal domain"/>
    <property type="match status" value="1"/>
</dbReference>
<sequence>MKKLVSFIDSNFIIMKKICLLGATGSVGSSTIEVVQSYPDLFKIVAFSFYENEIKGRRLIELLKPKVVAVKSKKMAARLRLDYPAVQFTYELEGLTELVIRDEVETVVTAVMGSVGLLPTLAAIKAGKEIALANKETLVMAGDLVMEEAARNNVRVFPIDSEHSAIFQCLQGENSSDVSQLLITASGGSFRDYSRADLRDVSVSDALNHPNWSMGKKITIDSASMMNKGLEVIEAKWLFDMDYDKIKVLLHRESIVHSMVQFVDGTIKAQLGVSDMREPIQYALGFPTRMPVKKPVFFDLAMIGQLRFEEMDFERFPLLQLAFDVGRIGGTAPTVMNAANEVAVNAFIEGKLPFLDIETLVYKAVYQEKEVQKPDLTILLEVDKETREKVMSWI</sequence>
<dbReference type="Proteomes" id="UP000193435">
    <property type="component" value="Unassembled WGS sequence"/>
</dbReference>
<comment type="pathway">
    <text evidence="1 9">Isoprenoid biosynthesis; isopentenyl diphosphate biosynthesis via DXP pathway; isopentenyl diphosphate from 1-deoxy-D-xylulose 5-phosphate: step 1/6.</text>
</comment>
<feature type="binding site" evidence="9">
    <location>
        <position position="231"/>
    </location>
    <ligand>
        <name>Mn(2+)</name>
        <dbReference type="ChEBI" id="CHEBI:29035"/>
    </ligand>
</feature>
<dbReference type="GO" id="GO:0051484">
    <property type="term" value="P:isopentenyl diphosphate biosynthetic process, methylerythritol 4-phosphate pathway involved in terpenoid biosynthetic process"/>
    <property type="evidence" value="ECO:0007669"/>
    <property type="project" value="TreeGrafter"/>
</dbReference>
<dbReference type="Pfam" id="PF02670">
    <property type="entry name" value="DXP_reductoisom"/>
    <property type="match status" value="1"/>
</dbReference>
<feature type="binding site" evidence="9">
    <location>
        <position position="52"/>
    </location>
    <ligand>
        <name>NADPH</name>
        <dbReference type="ChEBI" id="CHEBI:57783"/>
    </ligand>
</feature>
<keyword evidence="3 9" id="KW-0479">Metal-binding</keyword>
<feature type="binding site" evidence="9">
    <location>
        <position position="227"/>
    </location>
    <ligand>
        <name>1-deoxy-D-xylulose 5-phosphate</name>
        <dbReference type="ChEBI" id="CHEBI:57792"/>
    </ligand>
</feature>
<dbReference type="Pfam" id="PF08436">
    <property type="entry name" value="DXP_redisom_C"/>
    <property type="match status" value="1"/>
</dbReference>
<evidence type="ECO:0000256" key="1">
    <source>
        <dbReference type="ARBA" id="ARBA00005094"/>
    </source>
</evidence>
<feature type="binding site" evidence="9">
    <location>
        <position position="186"/>
    </location>
    <ligand>
        <name>1-deoxy-D-xylulose 5-phosphate</name>
        <dbReference type="ChEBI" id="CHEBI:57792"/>
    </ligand>
</feature>
<feature type="binding site" evidence="9">
    <location>
        <position position="161"/>
    </location>
    <ligand>
        <name>1-deoxy-D-xylulose 5-phosphate</name>
        <dbReference type="ChEBI" id="CHEBI:57792"/>
    </ligand>
</feature>
<dbReference type="GO" id="GO:0070402">
    <property type="term" value="F:NADPH binding"/>
    <property type="evidence" value="ECO:0007669"/>
    <property type="project" value="InterPro"/>
</dbReference>
<feature type="binding site" evidence="9">
    <location>
        <position position="215"/>
    </location>
    <ligand>
        <name>NADPH</name>
        <dbReference type="ChEBI" id="CHEBI:57783"/>
    </ligand>
</feature>
<dbReference type="Gene3D" id="3.40.50.720">
    <property type="entry name" value="NAD(P)-binding Rossmann-like Domain"/>
    <property type="match status" value="1"/>
</dbReference>
<name>A0A1X7NHZ0_9LACT</name>
<dbReference type="FunFam" id="3.40.50.720:FF:000045">
    <property type="entry name" value="1-deoxy-D-xylulose 5-phosphate reductoisomerase"/>
    <property type="match status" value="1"/>
</dbReference>
<dbReference type="InterPro" id="IPR013512">
    <property type="entry name" value="DXP_reductoisomerase_N"/>
</dbReference>
<dbReference type="EMBL" id="FXBJ01000002">
    <property type="protein sequence ID" value="SMH36991.1"/>
    <property type="molecule type" value="Genomic_DNA"/>
</dbReference>
<keyword evidence="6 9" id="KW-0464">Manganese</keyword>
<dbReference type="HAMAP" id="MF_00183">
    <property type="entry name" value="DXP_reductoisom"/>
    <property type="match status" value="1"/>
</dbReference>
<gene>
    <name evidence="9" type="primary">dxr</name>
    <name evidence="13" type="ORF">SAMN04488700_1948</name>
</gene>
<evidence type="ECO:0000259" key="10">
    <source>
        <dbReference type="Pfam" id="PF02670"/>
    </source>
</evidence>
<dbReference type="InterPro" id="IPR013644">
    <property type="entry name" value="DXP_reductoisomerase_C"/>
</dbReference>
<dbReference type="PANTHER" id="PTHR30525:SF0">
    <property type="entry name" value="1-DEOXY-D-XYLULOSE 5-PHOSPHATE REDUCTOISOMERASE, CHLOROPLASTIC"/>
    <property type="match status" value="1"/>
</dbReference>
<feature type="binding site" evidence="9">
    <location>
        <position position="26"/>
    </location>
    <ligand>
        <name>NADPH</name>
        <dbReference type="ChEBI" id="CHEBI:57783"/>
    </ligand>
</feature>
<evidence type="ECO:0000256" key="7">
    <source>
        <dbReference type="ARBA" id="ARBA00023229"/>
    </source>
</evidence>
<feature type="binding site" evidence="9">
    <location>
        <position position="24"/>
    </location>
    <ligand>
        <name>NADPH</name>
        <dbReference type="ChEBI" id="CHEBI:57783"/>
    </ligand>
</feature>
<feature type="binding site" evidence="9">
    <location>
        <position position="136"/>
    </location>
    <ligand>
        <name>NADPH</name>
        <dbReference type="ChEBI" id="CHEBI:57783"/>
    </ligand>
</feature>
<feature type="binding site" evidence="9">
    <location>
        <position position="160"/>
    </location>
    <ligand>
        <name>Mn(2+)</name>
        <dbReference type="ChEBI" id="CHEBI:29035"/>
    </ligand>
</feature>
<dbReference type="SUPFAM" id="SSF51735">
    <property type="entry name" value="NAD(P)-binding Rossmann-fold domains"/>
    <property type="match status" value="1"/>
</dbReference>
<dbReference type="Gene3D" id="1.10.1740.10">
    <property type="match status" value="1"/>
</dbReference>
<keyword evidence="9" id="KW-0460">Magnesium</keyword>
<dbReference type="RefSeq" id="WP_338061325.1">
    <property type="nucleotide sequence ID" value="NZ_FOAH01000012.1"/>
</dbReference>
<evidence type="ECO:0000256" key="4">
    <source>
        <dbReference type="ARBA" id="ARBA00022857"/>
    </source>
</evidence>
<dbReference type="GO" id="GO:0030145">
    <property type="term" value="F:manganese ion binding"/>
    <property type="evidence" value="ECO:0007669"/>
    <property type="project" value="TreeGrafter"/>
</dbReference>
<accession>A0A1X7NHZ0</accession>
<dbReference type="PANTHER" id="PTHR30525">
    <property type="entry name" value="1-DEOXY-D-XYLULOSE 5-PHOSPHATE REDUCTOISOMERASE"/>
    <property type="match status" value="1"/>
</dbReference>
<evidence type="ECO:0000259" key="11">
    <source>
        <dbReference type="Pfam" id="PF08436"/>
    </source>
</evidence>
<feature type="domain" description="DXP reductoisomerase C-terminal" evidence="12">
    <location>
        <begin position="271"/>
        <end position="388"/>
    </location>
</feature>
<feature type="domain" description="1-deoxy-D-xylulose 5-phosphate reductoisomerase C-terminal" evidence="11">
    <location>
        <begin position="156"/>
        <end position="239"/>
    </location>
</feature>
<dbReference type="GO" id="GO:0030604">
    <property type="term" value="F:1-deoxy-D-xylulose-5-phosphate reductoisomerase activity"/>
    <property type="evidence" value="ECO:0007669"/>
    <property type="project" value="UniProtKB-UniRule"/>
</dbReference>
<comment type="function">
    <text evidence="9">Catalyzes the NADPH-dependent rearrangement and reduction of 1-deoxy-D-xylulose-5-phosphate (DXP) to 2-C-methyl-D-erythritol 4-phosphate (MEP).</text>
</comment>
<feature type="binding site" evidence="9">
    <location>
        <position position="228"/>
    </location>
    <ligand>
        <name>1-deoxy-D-xylulose 5-phosphate</name>
        <dbReference type="ChEBI" id="CHEBI:57792"/>
    </ligand>
</feature>
<keyword evidence="13" id="KW-0413">Isomerase</keyword>
<feature type="binding site" evidence="9">
    <location>
        <position position="135"/>
    </location>
    <ligand>
        <name>1-deoxy-D-xylulose 5-phosphate</name>
        <dbReference type="ChEBI" id="CHEBI:57792"/>
    </ligand>
</feature>
<dbReference type="UniPathway" id="UPA00056">
    <property type="reaction ID" value="UER00092"/>
</dbReference>
<feature type="binding site" evidence="9">
    <location>
        <position position="25"/>
    </location>
    <ligand>
        <name>NADPH</name>
        <dbReference type="ChEBI" id="CHEBI:57783"/>
    </ligand>
</feature>
<dbReference type="SUPFAM" id="SSF69055">
    <property type="entry name" value="1-deoxy-D-xylulose-5-phosphate reductoisomerase, C-terminal domain"/>
    <property type="match status" value="1"/>
</dbReference>
<evidence type="ECO:0000313" key="14">
    <source>
        <dbReference type="Proteomes" id="UP000193435"/>
    </source>
</evidence>
<dbReference type="InterPro" id="IPR036169">
    <property type="entry name" value="DXPR_C_sf"/>
</dbReference>
<evidence type="ECO:0000256" key="3">
    <source>
        <dbReference type="ARBA" id="ARBA00022723"/>
    </source>
</evidence>
<evidence type="ECO:0000256" key="6">
    <source>
        <dbReference type="ARBA" id="ARBA00023211"/>
    </source>
</evidence>
<evidence type="ECO:0000256" key="9">
    <source>
        <dbReference type="HAMAP-Rule" id="MF_00183"/>
    </source>
</evidence>
<dbReference type="NCBIfam" id="NF009114">
    <property type="entry name" value="PRK12464.1"/>
    <property type="match status" value="1"/>
</dbReference>
<dbReference type="InterPro" id="IPR036291">
    <property type="entry name" value="NAD(P)-bd_dom_sf"/>
</dbReference>
<feature type="binding site" evidence="9">
    <location>
        <position position="162"/>
    </location>
    <ligand>
        <name>1-deoxy-D-xylulose 5-phosphate</name>
        <dbReference type="ChEBI" id="CHEBI:57792"/>
    </ligand>
</feature>
<dbReference type="GO" id="GO:0016853">
    <property type="term" value="F:isomerase activity"/>
    <property type="evidence" value="ECO:0007669"/>
    <property type="project" value="UniProtKB-KW"/>
</dbReference>
<dbReference type="Pfam" id="PF13288">
    <property type="entry name" value="DXPR_C"/>
    <property type="match status" value="1"/>
</dbReference>
<keyword evidence="7 9" id="KW-0414">Isoprene biosynthesis</keyword>
<organism evidence="13 14">
    <name type="scientific">Carnobacterium iners</name>
    <dbReference type="NCBI Taxonomy" id="1073423"/>
    <lineage>
        <taxon>Bacteria</taxon>
        <taxon>Bacillati</taxon>
        <taxon>Bacillota</taxon>
        <taxon>Bacilli</taxon>
        <taxon>Lactobacillales</taxon>
        <taxon>Carnobacteriaceae</taxon>
        <taxon>Carnobacterium</taxon>
    </lineage>
</organism>
<feature type="binding site" evidence="9">
    <location>
        <position position="231"/>
    </location>
    <ligand>
        <name>1-deoxy-D-xylulose 5-phosphate</name>
        <dbReference type="ChEBI" id="CHEBI:57792"/>
    </ligand>
</feature>
<evidence type="ECO:0000256" key="8">
    <source>
        <dbReference type="ARBA" id="ARBA00048543"/>
    </source>
</evidence>
<dbReference type="STRING" id="1073423.SAMN04488700_1948"/>
<keyword evidence="5 9" id="KW-0560">Oxidoreductase</keyword>
<evidence type="ECO:0000259" key="12">
    <source>
        <dbReference type="Pfam" id="PF13288"/>
    </source>
</evidence>
<feature type="binding site" evidence="9">
    <location>
        <position position="162"/>
    </location>
    <ligand>
        <name>Mn(2+)</name>
        <dbReference type="ChEBI" id="CHEBI:29035"/>
    </ligand>
</feature>
<evidence type="ECO:0000313" key="13">
    <source>
        <dbReference type="EMBL" id="SMH36991.1"/>
    </source>
</evidence>
<dbReference type="InterPro" id="IPR026877">
    <property type="entry name" value="DXPR_C"/>
</dbReference>
<feature type="binding site" evidence="9">
    <location>
        <position position="27"/>
    </location>
    <ligand>
        <name>NADPH</name>
        <dbReference type="ChEBI" id="CHEBI:57783"/>
    </ligand>
</feature>
<dbReference type="InterPro" id="IPR003821">
    <property type="entry name" value="DXP_reductoisomerase"/>
</dbReference>
<comment type="catalytic activity">
    <reaction evidence="8">
        <text>2-C-methyl-D-erythritol 4-phosphate + NADP(+) = 1-deoxy-D-xylulose 5-phosphate + NADPH + H(+)</text>
        <dbReference type="Rhea" id="RHEA:13717"/>
        <dbReference type="ChEBI" id="CHEBI:15378"/>
        <dbReference type="ChEBI" id="CHEBI:57783"/>
        <dbReference type="ChEBI" id="CHEBI:57792"/>
        <dbReference type="ChEBI" id="CHEBI:58262"/>
        <dbReference type="ChEBI" id="CHEBI:58349"/>
        <dbReference type="EC" id="1.1.1.267"/>
    </reaction>
    <physiologicalReaction direction="right-to-left" evidence="8">
        <dbReference type="Rhea" id="RHEA:13719"/>
    </physiologicalReaction>
</comment>
<proteinExistence type="inferred from homology"/>
<keyword evidence="14" id="KW-1185">Reference proteome</keyword>
<feature type="binding site" evidence="9">
    <location>
        <position position="209"/>
    </location>
    <ligand>
        <name>1-deoxy-D-xylulose 5-phosphate</name>
        <dbReference type="ChEBI" id="CHEBI:57792"/>
    </ligand>
</feature>
<feature type="binding site" evidence="9">
    <location>
        <position position="134"/>
    </location>
    <ligand>
        <name>NADPH</name>
        <dbReference type="ChEBI" id="CHEBI:57783"/>
    </ligand>
</feature>
<dbReference type="EC" id="1.1.1.267" evidence="9"/>
<comment type="caution">
    <text evidence="9">Lacks conserved residue(s) required for the propagation of feature annotation.</text>
</comment>
<keyword evidence="4 9" id="KW-0521">NADP</keyword>